<dbReference type="OrthoDB" id="5392974at2759"/>
<keyword evidence="1" id="KW-0812">Transmembrane</keyword>
<feature type="transmembrane region" description="Helical" evidence="1">
    <location>
        <begin position="397"/>
        <end position="423"/>
    </location>
</feature>
<keyword evidence="1" id="KW-0472">Membrane</keyword>
<organism evidence="2 3">
    <name type="scientific">Bimuria novae-zelandiae CBS 107.79</name>
    <dbReference type="NCBI Taxonomy" id="1447943"/>
    <lineage>
        <taxon>Eukaryota</taxon>
        <taxon>Fungi</taxon>
        <taxon>Dikarya</taxon>
        <taxon>Ascomycota</taxon>
        <taxon>Pezizomycotina</taxon>
        <taxon>Dothideomycetes</taxon>
        <taxon>Pleosporomycetidae</taxon>
        <taxon>Pleosporales</taxon>
        <taxon>Massarineae</taxon>
        <taxon>Didymosphaeriaceae</taxon>
        <taxon>Bimuria</taxon>
    </lineage>
</organism>
<dbReference type="Gene3D" id="1.20.58.340">
    <property type="entry name" value="Magnesium transport protein CorA, transmembrane region"/>
    <property type="match status" value="1"/>
</dbReference>
<feature type="transmembrane region" description="Helical" evidence="1">
    <location>
        <begin position="435"/>
        <end position="455"/>
    </location>
</feature>
<name>A0A6A5UV21_9PLEO</name>
<dbReference type="Proteomes" id="UP000800036">
    <property type="component" value="Unassembled WGS sequence"/>
</dbReference>
<keyword evidence="3" id="KW-1185">Reference proteome</keyword>
<evidence type="ECO:0000313" key="2">
    <source>
        <dbReference type="EMBL" id="KAF1968821.1"/>
    </source>
</evidence>
<reference evidence="2" key="1">
    <citation type="journal article" date="2020" name="Stud. Mycol.">
        <title>101 Dothideomycetes genomes: a test case for predicting lifestyles and emergence of pathogens.</title>
        <authorList>
            <person name="Haridas S."/>
            <person name="Albert R."/>
            <person name="Binder M."/>
            <person name="Bloem J."/>
            <person name="Labutti K."/>
            <person name="Salamov A."/>
            <person name="Andreopoulos B."/>
            <person name="Baker S."/>
            <person name="Barry K."/>
            <person name="Bills G."/>
            <person name="Bluhm B."/>
            <person name="Cannon C."/>
            <person name="Castanera R."/>
            <person name="Culley D."/>
            <person name="Daum C."/>
            <person name="Ezra D."/>
            <person name="Gonzalez J."/>
            <person name="Henrissat B."/>
            <person name="Kuo A."/>
            <person name="Liang C."/>
            <person name="Lipzen A."/>
            <person name="Lutzoni F."/>
            <person name="Magnuson J."/>
            <person name="Mondo S."/>
            <person name="Nolan M."/>
            <person name="Ohm R."/>
            <person name="Pangilinan J."/>
            <person name="Park H.-J."/>
            <person name="Ramirez L."/>
            <person name="Alfaro M."/>
            <person name="Sun H."/>
            <person name="Tritt A."/>
            <person name="Yoshinaga Y."/>
            <person name="Zwiers L.-H."/>
            <person name="Turgeon B."/>
            <person name="Goodwin S."/>
            <person name="Spatafora J."/>
            <person name="Crous P."/>
            <person name="Grigoriev I."/>
        </authorList>
    </citation>
    <scope>NUCLEOTIDE SEQUENCE</scope>
    <source>
        <strain evidence="2">CBS 107.79</strain>
    </source>
</reference>
<keyword evidence="1" id="KW-1133">Transmembrane helix</keyword>
<sequence length="470" mass="54166">MAHNRHGGTKAKMDWDWRYWPSTPITPAIGDISAVLGHSNHPELEDPQSIVWGLAQCEGMTEATAVIDVLDIVGTDVTWKHGLEDAELESMVAVITKRKLAASSLAKRSFSVFFLNTLRSREGWLPGNFSFSAHTLRTLQKAGLSSMVLDAIFTKSGYGSKMRNQCSTQREVTGELKSFEVCYRYICGWEAGISFTQFLRTQYQTVYFCINYPPAALCRLRVKLEKRVQIAYRDFFLDALSADESLRAWEIDIGVRREQLFDYERKYDVEVMNLDVTTRELHRLSKDWNSLGQDCQDQALQLDFLASTYGKYLETMNEVQCPWEVDKSYDMRESFEVLKSQCNNYYRWTIAHRERTNIRINLLFHLSAQQEARTSKEIAEFSARIAEQTQRDSASMITIAAVTMLFLPGSFISAVLSTIFFDYGEDSLRISKEWWILPATAIPTTLIVFAIWLVWRWQRVQKQNVARQGR</sequence>
<evidence type="ECO:0000313" key="3">
    <source>
        <dbReference type="Proteomes" id="UP000800036"/>
    </source>
</evidence>
<gene>
    <name evidence="2" type="ORF">BU23DRAFT_601957</name>
</gene>
<evidence type="ECO:0008006" key="4">
    <source>
        <dbReference type="Google" id="ProtNLM"/>
    </source>
</evidence>
<dbReference type="AlphaFoldDB" id="A0A6A5UV21"/>
<accession>A0A6A5UV21</accession>
<proteinExistence type="predicted"/>
<evidence type="ECO:0000256" key="1">
    <source>
        <dbReference type="SAM" id="Phobius"/>
    </source>
</evidence>
<dbReference type="EMBL" id="ML976716">
    <property type="protein sequence ID" value="KAF1968821.1"/>
    <property type="molecule type" value="Genomic_DNA"/>
</dbReference>
<protein>
    <recommendedName>
        <fullName evidence="4">Cora-domain-containing protein</fullName>
    </recommendedName>
</protein>